<comment type="caution">
    <text evidence="1">The sequence shown here is derived from an EMBL/GenBank/DDBJ whole genome shotgun (WGS) entry which is preliminary data.</text>
</comment>
<dbReference type="Proteomes" id="UP000324222">
    <property type="component" value="Unassembled WGS sequence"/>
</dbReference>
<dbReference type="AlphaFoldDB" id="A0A5B7HX89"/>
<evidence type="ECO:0000313" key="1">
    <source>
        <dbReference type="EMBL" id="MPC77691.1"/>
    </source>
</evidence>
<reference evidence="1 2" key="1">
    <citation type="submission" date="2019-05" db="EMBL/GenBank/DDBJ databases">
        <title>Another draft genome of Portunus trituberculatus and its Hox gene families provides insights of decapod evolution.</title>
        <authorList>
            <person name="Jeong J.-H."/>
            <person name="Song I."/>
            <person name="Kim S."/>
            <person name="Choi T."/>
            <person name="Kim D."/>
            <person name="Ryu S."/>
            <person name="Kim W."/>
        </authorList>
    </citation>
    <scope>NUCLEOTIDE SEQUENCE [LARGE SCALE GENOMIC DNA]</scope>
    <source>
        <tissue evidence="1">Muscle</tissue>
    </source>
</reference>
<name>A0A5B7HX89_PORTR</name>
<organism evidence="1 2">
    <name type="scientific">Portunus trituberculatus</name>
    <name type="common">Swimming crab</name>
    <name type="synonym">Neptunus trituberculatus</name>
    <dbReference type="NCBI Taxonomy" id="210409"/>
    <lineage>
        <taxon>Eukaryota</taxon>
        <taxon>Metazoa</taxon>
        <taxon>Ecdysozoa</taxon>
        <taxon>Arthropoda</taxon>
        <taxon>Crustacea</taxon>
        <taxon>Multicrustacea</taxon>
        <taxon>Malacostraca</taxon>
        <taxon>Eumalacostraca</taxon>
        <taxon>Eucarida</taxon>
        <taxon>Decapoda</taxon>
        <taxon>Pleocyemata</taxon>
        <taxon>Brachyura</taxon>
        <taxon>Eubrachyura</taxon>
        <taxon>Portunoidea</taxon>
        <taxon>Portunidae</taxon>
        <taxon>Portuninae</taxon>
        <taxon>Portunus</taxon>
    </lineage>
</organism>
<keyword evidence="2" id="KW-1185">Reference proteome</keyword>
<gene>
    <name evidence="1" type="ORF">E2C01_072153</name>
</gene>
<proteinExistence type="predicted"/>
<sequence length="69" mass="7966">MQNNDPIGHYEKPAINFEGLMVGWVMQCVVLCFPARYLPLETQDSSSSIRLFDGTNLEREHVVREQQVK</sequence>
<protein>
    <submittedName>
        <fullName evidence="1">Uncharacterized protein</fullName>
    </submittedName>
</protein>
<accession>A0A5B7HX89</accession>
<evidence type="ECO:0000313" key="2">
    <source>
        <dbReference type="Proteomes" id="UP000324222"/>
    </source>
</evidence>
<dbReference type="EMBL" id="VSRR010046504">
    <property type="protein sequence ID" value="MPC77691.1"/>
    <property type="molecule type" value="Genomic_DNA"/>
</dbReference>